<dbReference type="EMBL" id="FAUH01000008">
    <property type="protein sequence ID" value="CUU66047.1"/>
    <property type="molecule type" value="Genomic_DNA"/>
</dbReference>
<organism evidence="17 19">
    <name type="scientific">Corynebacterium variabile</name>
    <dbReference type="NCBI Taxonomy" id="1727"/>
    <lineage>
        <taxon>Bacteria</taxon>
        <taxon>Bacillati</taxon>
        <taxon>Actinomycetota</taxon>
        <taxon>Actinomycetes</taxon>
        <taxon>Mycobacteriales</taxon>
        <taxon>Corynebacteriaceae</taxon>
        <taxon>Corynebacterium</taxon>
    </lineage>
</organism>
<dbReference type="Proteomes" id="UP000319986">
    <property type="component" value="Unassembled WGS sequence"/>
</dbReference>
<dbReference type="InterPro" id="IPR020568">
    <property type="entry name" value="Ribosomal_Su5_D2-typ_SF"/>
</dbReference>
<dbReference type="Proteomes" id="UP000182498">
    <property type="component" value="Unassembled WGS sequence"/>
</dbReference>
<dbReference type="PRINTS" id="PR00958">
    <property type="entry name" value="HOMSERKINASE"/>
</dbReference>
<dbReference type="GO" id="GO:0004413">
    <property type="term" value="F:homoserine kinase activity"/>
    <property type="evidence" value="ECO:0007669"/>
    <property type="project" value="UniProtKB-UniRule"/>
</dbReference>
<dbReference type="InterPro" id="IPR000870">
    <property type="entry name" value="Homoserine_kinase"/>
</dbReference>
<dbReference type="PANTHER" id="PTHR20861">
    <property type="entry name" value="HOMOSERINE/4-DIPHOSPHOCYTIDYL-2-C-METHYL-D-ERYTHRITOL KINASE"/>
    <property type="match status" value="1"/>
</dbReference>
<evidence type="ECO:0000256" key="4">
    <source>
        <dbReference type="ARBA" id="ARBA00017858"/>
    </source>
</evidence>
<keyword evidence="9 14" id="KW-0547">Nucleotide-binding</keyword>
<evidence type="ECO:0000256" key="9">
    <source>
        <dbReference type="ARBA" id="ARBA00022741"/>
    </source>
</evidence>
<evidence type="ECO:0000256" key="3">
    <source>
        <dbReference type="ARBA" id="ARBA00012078"/>
    </source>
</evidence>
<dbReference type="SUPFAM" id="SSF55060">
    <property type="entry name" value="GHMP Kinase, C-terminal domain"/>
    <property type="match status" value="1"/>
</dbReference>
<evidence type="ECO:0000313" key="18">
    <source>
        <dbReference type="EMBL" id="GEC84761.1"/>
    </source>
</evidence>
<dbReference type="InterPro" id="IPR006203">
    <property type="entry name" value="GHMP_knse_ATP-bd_CS"/>
</dbReference>
<evidence type="ECO:0000259" key="15">
    <source>
        <dbReference type="Pfam" id="PF00288"/>
    </source>
</evidence>
<dbReference type="Pfam" id="PF08544">
    <property type="entry name" value="GHMP_kinases_C"/>
    <property type="match status" value="1"/>
</dbReference>
<reference evidence="19" key="1">
    <citation type="submission" date="2015-11" db="EMBL/GenBank/DDBJ databases">
        <authorList>
            <person name="Dugat-Bony E."/>
        </authorList>
    </citation>
    <scope>NUCLEOTIDE SEQUENCE [LARGE SCALE GENOMIC DNA]</scope>
    <source>
        <strain evidence="19">Mu292</strain>
    </source>
</reference>
<dbReference type="GO" id="GO:0005737">
    <property type="term" value="C:cytoplasm"/>
    <property type="evidence" value="ECO:0007669"/>
    <property type="project" value="UniProtKB-SubCell"/>
</dbReference>
<keyword evidence="11 14" id="KW-0067">ATP-binding</keyword>
<evidence type="ECO:0000256" key="7">
    <source>
        <dbReference type="ARBA" id="ARBA00022679"/>
    </source>
</evidence>
<feature type="domain" description="GHMP kinase N-terminal" evidence="15">
    <location>
        <begin position="66"/>
        <end position="155"/>
    </location>
</feature>
<dbReference type="GO" id="GO:0005524">
    <property type="term" value="F:ATP binding"/>
    <property type="evidence" value="ECO:0007669"/>
    <property type="project" value="UniProtKB-UniRule"/>
</dbReference>
<keyword evidence="8 14" id="KW-0791">Threonine biosynthesis</keyword>
<dbReference type="InterPro" id="IPR036554">
    <property type="entry name" value="GHMP_kinase_C_sf"/>
</dbReference>
<comment type="pathway">
    <text evidence="1 14">Amino-acid biosynthesis; L-threonine biosynthesis; L-threonine from L-aspartate: step 4/5.</text>
</comment>
<feature type="domain" description="GHMP kinase C-terminal" evidence="16">
    <location>
        <begin position="239"/>
        <end position="285"/>
    </location>
</feature>
<name>A0A0X2NKL9_9CORY</name>
<protein>
    <recommendedName>
        <fullName evidence="4 14">Homoserine kinase</fullName>
        <shortName evidence="14">HK</shortName>
        <shortName evidence="14">HSK</shortName>
        <ecNumber evidence="3 14">2.7.1.39</ecNumber>
    </recommendedName>
</protein>
<keyword evidence="5 14" id="KW-0963">Cytoplasm</keyword>
<dbReference type="AlphaFoldDB" id="A0A0X2NKL9"/>
<dbReference type="Pfam" id="PF00288">
    <property type="entry name" value="GHMP_kinases_N"/>
    <property type="match status" value="1"/>
</dbReference>
<dbReference type="PIRSF" id="PIRSF000676">
    <property type="entry name" value="Homoser_kin"/>
    <property type="match status" value="1"/>
</dbReference>
<dbReference type="SUPFAM" id="SSF54211">
    <property type="entry name" value="Ribosomal protein S5 domain 2-like"/>
    <property type="match status" value="1"/>
</dbReference>
<evidence type="ECO:0000256" key="1">
    <source>
        <dbReference type="ARBA" id="ARBA00005015"/>
    </source>
</evidence>
<proteinExistence type="inferred from homology"/>
<reference evidence="18 20" key="3">
    <citation type="submission" date="2019-06" db="EMBL/GenBank/DDBJ databases">
        <title>Whole genome shotgun sequence of Corynebacterium variabile NBRC 15286.</title>
        <authorList>
            <person name="Hosoyama A."/>
            <person name="Uohara A."/>
            <person name="Ohji S."/>
            <person name="Ichikawa N."/>
        </authorList>
    </citation>
    <scope>NUCLEOTIDE SEQUENCE [LARGE SCALE GENOMIC DNA]</scope>
    <source>
        <strain evidence="18 20">NBRC 15286</strain>
    </source>
</reference>
<dbReference type="HAMAP" id="MF_00384">
    <property type="entry name" value="Homoser_kinase"/>
    <property type="match status" value="1"/>
</dbReference>
<evidence type="ECO:0000256" key="5">
    <source>
        <dbReference type="ARBA" id="ARBA00022490"/>
    </source>
</evidence>
<comment type="catalytic activity">
    <reaction evidence="12 14">
        <text>L-homoserine + ATP = O-phospho-L-homoserine + ADP + H(+)</text>
        <dbReference type="Rhea" id="RHEA:13985"/>
        <dbReference type="ChEBI" id="CHEBI:15378"/>
        <dbReference type="ChEBI" id="CHEBI:30616"/>
        <dbReference type="ChEBI" id="CHEBI:57476"/>
        <dbReference type="ChEBI" id="CHEBI:57590"/>
        <dbReference type="ChEBI" id="CHEBI:456216"/>
        <dbReference type="EC" id="2.7.1.39"/>
    </reaction>
</comment>
<evidence type="ECO:0000256" key="13">
    <source>
        <dbReference type="ARBA" id="ARBA00049954"/>
    </source>
</evidence>
<evidence type="ECO:0000256" key="11">
    <source>
        <dbReference type="ARBA" id="ARBA00022840"/>
    </source>
</evidence>
<evidence type="ECO:0000256" key="10">
    <source>
        <dbReference type="ARBA" id="ARBA00022777"/>
    </source>
</evidence>
<dbReference type="NCBIfam" id="TIGR00191">
    <property type="entry name" value="thrB"/>
    <property type="match status" value="1"/>
</dbReference>
<evidence type="ECO:0000313" key="19">
    <source>
        <dbReference type="Proteomes" id="UP000182498"/>
    </source>
</evidence>
<keyword evidence="7 14" id="KW-0808">Transferase</keyword>
<comment type="subcellular location">
    <subcellularLocation>
        <location evidence="14">Cytoplasm</location>
    </subcellularLocation>
</comment>
<dbReference type="PROSITE" id="PS00627">
    <property type="entry name" value="GHMP_KINASES_ATP"/>
    <property type="match status" value="1"/>
</dbReference>
<dbReference type="InterPro" id="IPR014721">
    <property type="entry name" value="Ribsml_uS5_D2-typ_fold_subgr"/>
</dbReference>
<dbReference type="EMBL" id="BJNT01000001">
    <property type="protein sequence ID" value="GEC84761.1"/>
    <property type="molecule type" value="Genomic_DNA"/>
</dbReference>
<dbReference type="EC" id="2.7.1.39" evidence="3 14"/>
<keyword evidence="10 14" id="KW-0418">Kinase</keyword>
<comment type="similarity">
    <text evidence="2 14">Belongs to the GHMP kinase family. Homoserine kinase subfamily.</text>
</comment>
<sequence>MSDVAVGRAVKVTVPASSANLGPGFDTLGLAVDFTDVVEVEATDSGLEVIVHGEGEGEVPLDERHLVVRAVRAGLREAGATVRGLKITCHNVIPHSRGLGSSAAAAVAGVVAASGLAGDPTPERPTGALDDDTLIQLAASFEGHPDNAAASVLGGGVISWTNIPVDGRSAPEYRAVGVPVAESVLATALIPDFHASTEAVRRVLPSDVSHVDARFNVSRAALLPVALSRHPELLWEATRDRLHQPYRAEVLPVSSEWVNRLRNLGYPAFLSGAGPTVMVLSTEPVDPALLDEARSRGLRVLETRAGGRVTVEVSN</sequence>
<evidence type="ECO:0000256" key="14">
    <source>
        <dbReference type="HAMAP-Rule" id="MF_00384"/>
    </source>
</evidence>
<accession>A0A0X2NKL9</accession>
<evidence type="ECO:0000256" key="12">
    <source>
        <dbReference type="ARBA" id="ARBA00049375"/>
    </source>
</evidence>
<dbReference type="InterPro" id="IPR006204">
    <property type="entry name" value="GHMP_kinase_N_dom"/>
</dbReference>
<keyword evidence="19" id="KW-1185">Reference proteome</keyword>
<keyword evidence="6 14" id="KW-0028">Amino-acid biosynthesis</keyword>
<reference evidence="17" key="2">
    <citation type="submission" date="2015-11" db="EMBL/GenBank/DDBJ databases">
        <authorList>
            <person name="Zhang Y."/>
            <person name="Guo Z."/>
        </authorList>
    </citation>
    <scope>NUCLEOTIDE SEQUENCE [LARGE SCALE GENOMIC DNA]</scope>
    <source>
        <strain evidence="17">Mu292</strain>
    </source>
</reference>
<gene>
    <name evidence="14 18" type="primary">thrB</name>
    <name evidence="18" type="ORF">CVA01_00750</name>
    <name evidence="17" type="ORF">CVAR292_01385</name>
</gene>
<evidence type="ECO:0000313" key="20">
    <source>
        <dbReference type="Proteomes" id="UP000319986"/>
    </source>
</evidence>
<dbReference type="GO" id="GO:0009088">
    <property type="term" value="P:threonine biosynthetic process"/>
    <property type="evidence" value="ECO:0007669"/>
    <property type="project" value="UniProtKB-UniRule"/>
</dbReference>
<evidence type="ECO:0000256" key="6">
    <source>
        <dbReference type="ARBA" id="ARBA00022605"/>
    </source>
</evidence>
<evidence type="ECO:0000256" key="2">
    <source>
        <dbReference type="ARBA" id="ARBA00007370"/>
    </source>
</evidence>
<dbReference type="UniPathway" id="UPA00050">
    <property type="reaction ID" value="UER00064"/>
</dbReference>
<evidence type="ECO:0000313" key="17">
    <source>
        <dbReference type="EMBL" id="CUU66047.1"/>
    </source>
</evidence>
<evidence type="ECO:0000259" key="16">
    <source>
        <dbReference type="Pfam" id="PF08544"/>
    </source>
</evidence>
<evidence type="ECO:0000256" key="8">
    <source>
        <dbReference type="ARBA" id="ARBA00022697"/>
    </source>
</evidence>
<feature type="binding site" evidence="14">
    <location>
        <begin position="94"/>
        <end position="104"/>
    </location>
    <ligand>
        <name>ATP</name>
        <dbReference type="ChEBI" id="CHEBI:30616"/>
    </ligand>
</feature>
<dbReference type="OMA" id="CANRIPH"/>
<dbReference type="Gene3D" id="3.30.70.890">
    <property type="entry name" value="GHMP kinase, C-terminal domain"/>
    <property type="match status" value="1"/>
</dbReference>
<comment type="function">
    <text evidence="13 14">Catalyzes the ATP-dependent phosphorylation of L-homoserine to L-homoserine phosphate.</text>
</comment>
<dbReference type="InterPro" id="IPR013750">
    <property type="entry name" value="GHMP_kinase_C_dom"/>
</dbReference>
<dbReference type="Gene3D" id="3.30.230.10">
    <property type="match status" value="1"/>
</dbReference>
<dbReference type="PANTHER" id="PTHR20861:SF1">
    <property type="entry name" value="HOMOSERINE KINASE"/>
    <property type="match status" value="1"/>
</dbReference>